<keyword evidence="3" id="KW-1185">Reference proteome</keyword>
<dbReference type="Proteomes" id="UP000007652">
    <property type="component" value="Unassembled WGS sequence"/>
</dbReference>
<dbReference type="InterPro" id="IPR057727">
    <property type="entry name" value="WCX_dom"/>
</dbReference>
<dbReference type="AlphaFoldDB" id="I7J6U7"/>
<evidence type="ECO:0000259" key="1">
    <source>
        <dbReference type="Pfam" id="PF25583"/>
    </source>
</evidence>
<dbReference type="Pfam" id="PF25583">
    <property type="entry name" value="WCX"/>
    <property type="match status" value="1"/>
</dbReference>
<organism evidence="2 3">
    <name type="scientific">Caloramator australicus RC3</name>
    <dbReference type="NCBI Taxonomy" id="857293"/>
    <lineage>
        <taxon>Bacteria</taxon>
        <taxon>Bacillati</taxon>
        <taxon>Bacillota</taxon>
        <taxon>Clostridia</taxon>
        <taxon>Eubacteriales</taxon>
        <taxon>Clostridiaceae</taxon>
        <taxon>Caloramator</taxon>
    </lineage>
</organism>
<dbReference type="STRING" id="857293.CAAU_2681"/>
<accession>I7J6U7</accession>
<comment type="caution">
    <text evidence="2">The sequence shown here is derived from an EMBL/GenBank/DDBJ whole genome shotgun (WGS) entry which is preliminary data.</text>
</comment>
<gene>
    <name evidence="2" type="ORF">CAAU_2681</name>
</gene>
<protein>
    <recommendedName>
        <fullName evidence="1">WCX domain-containing protein</fullName>
    </recommendedName>
</protein>
<proteinExistence type="predicted"/>
<dbReference type="RefSeq" id="WP_008910004.1">
    <property type="nucleotide sequence ID" value="NZ_CAKP01000154.1"/>
</dbReference>
<dbReference type="OrthoDB" id="9814277at2"/>
<reference evidence="2 3" key="1">
    <citation type="journal article" date="2011" name="J. Bacteriol.">
        <title>Draft genome sequence of Caloramator australicus strain RC3T, a thermoanaerobe from the Great Artesian Basin of Australia.</title>
        <authorList>
            <person name="Ogg C.D."/>
            <person name="Patel B.K.C."/>
        </authorList>
    </citation>
    <scope>NUCLEOTIDE SEQUENCE [LARGE SCALE GENOMIC DNA]</scope>
    <source>
        <strain evidence="2 3">RC3</strain>
    </source>
</reference>
<evidence type="ECO:0000313" key="2">
    <source>
        <dbReference type="EMBL" id="CCJ34764.1"/>
    </source>
</evidence>
<evidence type="ECO:0000313" key="3">
    <source>
        <dbReference type="Proteomes" id="UP000007652"/>
    </source>
</evidence>
<sequence>MDEAYYLIKIINALEDGSKTIKELSEITGIEKNNLKRFFAMDLKNGGNLLNFWNIELYDEDGNNIYFADSFLEDDDVFPDTEYYMEFLKDDVEVLIFNDVASYEPIGQLSEKERFLLFEILSLSNSERLNSIKEKIFASQKEYYDKLNKLSERRIIKQYISLNAFDKGIIVELYKAMDNKNRIILELKSGKKMSIIPQRILYEDDAGRWYLEAVRKGRCFIIDLDNIVKIYNEKCIKKQTMDEIYTSFGIGKRITYVKLRVYNEKNAKERAIRFLLRKNIIEQKSFDDYIEIKAKVSDIAVFKRWLREMGPSVVLLEPGWLRKQIIDSLYCWRRIYEEGEN</sequence>
<name>I7J6U7_9CLOT</name>
<feature type="domain" description="WCX" evidence="1">
    <location>
        <begin position="257"/>
        <end position="328"/>
    </location>
</feature>
<dbReference type="EMBL" id="CAKP01000154">
    <property type="protein sequence ID" value="CCJ34764.1"/>
    <property type="molecule type" value="Genomic_DNA"/>
</dbReference>